<comment type="caution">
    <text evidence="6">The sequence shown here is derived from an EMBL/GenBank/DDBJ whole genome shotgun (WGS) entry which is preliminary data.</text>
</comment>
<organism evidence="6 7">
    <name type="scientific">Apiospora arundinis</name>
    <dbReference type="NCBI Taxonomy" id="335852"/>
    <lineage>
        <taxon>Eukaryota</taxon>
        <taxon>Fungi</taxon>
        <taxon>Dikarya</taxon>
        <taxon>Ascomycota</taxon>
        <taxon>Pezizomycotina</taxon>
        <taxon>Sordariomycetes</taxon>
        <taxon>Xylariomycetidae</taxon>
        <taxon>Amphisphaeriales</taxon>
        <taxon>Apiosporaceae</taxon>
        <taxon>Apiospora</taxon>
    </lineage>
</organism>
<dbReference type="InterPro" id="IPR015422">
    <property type="entry name" value="PyrdxlP-dep_Trfase_small"/>
</dbReference>
<dbReference type="SUPFAM" id="SSF53383">
    <property type="entry name" value="PLP-dependent transferases"/>
    <property type="match status" value="1"/>
</dbReference>
<evidence type="ECO:0000256" key="1">
    <source>
        <dbReference type="ARBA" id="ARBA00001933"/>
    </source>
</evidence>
<name>A0ABR2J5N5_9PEZI</name>
<feature type="domain" description="Aminotransferase class I/classII large" evidence="5">
    <location>
        <begin position="30"/>
        <end position="421"/>
    </location>
</feature>
<dbReference type="EMBL" id="JAPCWZ010000003">
    <property type="protein sequence ID" value="KAK8873087.1"/>
    <property type="molecule type" value="Genomic_DNA"/>
</dbReference>
<evidence type="ECO:0000256" key="4">
    <source>
        <dbReference type="ARBA" id="ARBA00022898"/>
    </source>
</evidence>
<reference evidence="6 7" key="1">
    <citation type="journal article" date="2024" name="IMA Fungus">
        <title>Apiospora arundinis, a panoply of carbohydrate-active enzymes and secondary metabolites.</title>
        <authorList>
            <person name="Sorensen T."/>
            <person name="Petersen C."/>
            <person name="Muurmann A.T."/>
            <person name="Christiansen J.V."/>
            <person name="Brundto M.L."/>
            <person name="Overgaard C.K."/>
            <person name="Boysen A.T."/>
            <person name="Wollenberg R.D."/>
            <person name="Larsen T.O."/>
            <person name="Sorensen J.L."/>
            <person name="Nielsen K.L."/>
            <person name="Sondergaard T.E."/>
        </authorList>
    </citation>
    <scope>NUCLEOTIDE SEQUENCE [LARGE SCALE GENOMIC DNA]</scope>
    <source>
        <strain evidence="6 7">AAU 773</strain>
    </source>
</reference>
<dbReference type="PANTHER" id="PTHR13693:SF77">
    <property type="entry name" value="8-AMINO-7-OXONONANOATE SYNTHASE"/>
    <property type="match status" value="1"/>
</dbReference>
<keyword evidence="7" id="KW-1185">Reference proteome</keyword>
<evidence type="ECO:0000256" key="2">
    <source>
        <dbReference type="ARBA" id="ARBA00010008"/>
    </source>
</evidence>
<evidence type="ECO:0000259" key="5">
    <source>
        <dbReference type="Pfam" id="PF00155"/>
    </source>
</evidence>
<evidence type="ECO:0000256" key="3">
    <source>
        <dbReference type="ARBA" id="ARBA00022679"/>
    </source>
</evidence>
<dbReference type="Proteomes" id="UP001390339">
    <property type="component" value="Unassembled WGS sequence"/>
</dbReference>
<keyword evidence="4" id="KW-0663">Pyridoxal phosphate</keyword>
<dbReference type="Gene3D" id="3.90.1150.10">
    <property type="entry name" value="Aspartate Aminotransferase, domain 1"/>
    <property type="match status" value="1"/>
</dbReference>
<dbReference type="InterPro" id="IPR050087">
    <property type="entry name" value="AON_synthase_class-II"/>
</dbReference>
<dbReference type="InterPro" id="IPR004839">
    <property type="entry name" value="Aminotransferase_I/II_large"/>
</dbReference>
<dbReference type="InterPro" id="IPR015424">
    <property type="entry name" value="PyrdxlP-dep_Trfase"/>
</dbReference>
<keyword evidence="3" id="KW-0808">Transferase</keyword>
<evidence type="ECO:0000313" key="6">
    <source>
        <dbReference type="EMBL" id="KAK8873087.1"/>
    </source>
</evidence>
<dbReference type="Gene3D" id="3.40.640.10">
    <property type="entry name" value="Type I PLP-dependent aspartate aminotransferase-like (Major domain)"/>
    <property type="match status" value="1"/>
</dbReference>
<sequence>MGLEETFEVLLARRRDAGRLRRLNFNPPGLVDFSSNDYLSLAENTEIQRNVLAKLERRVSTTKQDQAVIQGEHRRILGSGGSRLLDGNSPLAEGLERKIAAFHGAPAALLFNSAYDANVGLLSCAPQRGDVVLFDEAIHASIHDGMRLCRASQCISFSHASITGGGEAESSTAPSIDSVLKEITAAGYPNTGIRDGSSNVFICVEGVYSMDGSVLRARDLVKTVKTHLPRGNGHIIIDEAHSTGVMGTRGRGLVCESGFEKDIWARVHGFGKAMGCAGGIVLCSPTTRAYLINYARTFIYTTSMTFPSLVCIDAAYDYLADGRAEQPHGHLLQLVHFAHQLLRDICNNRRAPSDAYDLIRVGEDAPGSPILPIFTTQPRNLASFCQLRGYMVRPIVAPTVPVGTERVRLCLHAKNTVEQVKGLGDVIKEWIRIQSQTAVAAATTKELGGLGKTTASRPRL</sequence>
<comment type="cofactor">
    <cofactor evidence="1">
        <name>pyridoxal 5'-phosphate</name>
        <dbReference type="ChEBI" id="CHEBI:597326"/>
    </cofactor>
</comment>
<dbReference type="Pfam" id="PF00155">
    <property type="entry name" value="Aminotran_1_2"/>
    <property type="match status" value="1"/>
</dbReference>
<gene>
    <name evidence="6" type="ORF">PGQ11_003601</name>
</gene>
<dbReference type="PANTHER" id="PTHR13693">
    <property type="entry name" value="CLASS II AMINOTRANSFERASE/8-AMINO-7-OXONONANOATE SYNTHASE"/>
    <property type="match status" value="1"/>
</dbReference>
<proteinExistence type="inferred from homology"/>
<comment type="similarity">
    <text evidence="2">Belongs to the class-II pyridoxal-phosphate-dependent aminotransferase family. BioF subfamily.</text>
</comment>
<dbReference type="InterPro" id="IPR015421">
    <property type="entry name" value="PyrdxlP-dep_Trfase_major"/>
</dbReference>
<accession>A0ABR2J5N5</accession>
<evidence type="ECO:0000313" key="7">
    <source>
        <dbReference type="Proteomes" id="UP001390339"/>
    </source>
</evidence>
<protein>
    <submittedName>
        <fullName evidence="6">8-amino-7-oxononanoate synthase</fullName>
    </submittedName>
</protein>